<organism evidence="2 3">
    <name type="scientific">Acinetobacter pittii</name>
    <name type="common">Acinetobacter genomosp. 3</name>
    <dbReference type="NCBI Taxonomy" id="48296"/>
    <lineage>
        <taxon>Bacteria</taxon>
        <taxon>Pseudomonadati</taxon>
        <taxon>Pseudomonadota</taxon>
        <taxon>Gammaproteobacteria</taxon>
        <taxon>Moraxellales</taxon>
        <taxon>Moraxellaceae</taxon>
        <taxon>Acinetobacter</taxon>
        <taxon>Acinetobacter calcoaceticus/baumannii complex</taxon>
    </lineage>
</organism>
<feature type="transmembrane region" description="Helical" evidence="1">
    <location>
        <begin position="356"/>
        <end position="378"/>
    </location>
</feature>
<feature type="transmembrane region" description="Helical" evidence="1">
    <location>
        <begin position="166"/>
        <end position="184"/>
    </location>
</feature>
<keyword evidence="1" id="KW-0472">Membrane</keyword>
<dbReference type="Proteomes" id="UP000254410">
    <property type="component" value="Chromosome"/>
</dbReference>
<feature type="transmembrane region" description="Helical" evidence="1">
    <location>
        <begin position="7"/>
        <end position="29"/>
    </location>
</feature>
<sequence length="403" mass="43431">MFSIPAVFAGFITFLIGISVSAVLVIQAAQALGASPVQITSWFWALGLGIGLSGLILSWKFKYPVATAWSTAGLALIMATGSGYSLNEAIGAFLVGGLLTAILGFSGIFQKALSYIPQSLTSAMLAGVLLKFGISLFASLQNDWAFVLSLLSIYVITKRLWPRYSIVFTVIAGIALCPVFLEFHMPTIQWSLAKPVWISPDFSWSALLGLALPLFVISMASQYLPGIAMIKSYGYKPHVNQLIGWTGLTQVVLAPFGCYSVNIAAISAAVSLDDQVHPDPSKRYIAGISCGFFYILMGLFAATLTSLLMSFPHIFIVALAGIALLGTISHNIAIAFAQMEEREAALFTFLCSASGIQFFGIGSAFWGLVVGIIVFVVLKFKAKKLIKKAFIAPYFQCYERFLV</sequence>
<name>A0A3G6YJA8_ACIPI</name>
<keyword evidence="1" id="KW-0812">Transmembrane</keyword>
<dbReference type="PANTHER" id="PTHR30199">
    <property type="entry name" value="MFS FAMILY TRANSPORTER, PREDICTED SUBSTRATE BENZOATE"/>
    <property type="match status" value="1"/>
</dbReference>
<keyword evidence="1" id="KW-1133">Transmembrane helix</keyword>
<gene>
    <name evidence="2" type="primary">benE</name>
    <name evidence="2" type="ORF">DKE52_007805</name>
</gene>
<feature type="transmembrane region" description="Helical" evidence="1">
    <location>
        <begin position="41"/>
        <end position="59"/>
    </location>
</feature>
<dbReference type="AlphaFoldDB" id="A0A3G6YJA8"/>
<feature type="transmembrane region" description="Helical" evidence="1">
    <location>
        <begin position="314"/>
        <end position="336"/>
    </location>
</feature>
<dbReference type="EMBL" id="CP033540">
    <property type="protein sequence ID" value="AZC00431.1"/>
    <property type="molecule type" value="Genomic_DNA"/>
</dbReference>
<evidence type="ECO:0000313" key="3">
    <source>
        <dbReference type="Proteomes" id="UP000254410"/>
    </source>
</evidence>
<dbReference type="GO" id="GO:0005886">
    <property type="term" value="C:plasma membrane"/>
    <property type="evidence" value="ECO:0007669"/>
    <property type="project" value="TreeGrafter"/>
</dbReference>
<accession>A0A3G6YJA8</accession>
<evidence type="ECO:0000256" key="1">
    <source>
        <dbReference type="SAM" id="Phobius"/>
    </source>
</evidence>
<evidence type="ECO:0000313" key="2">
    <source>
        <dbReference type="EMBL" id="AZC00431.1"/>
    </source>
</evidence>
<feature type="transmembrane region" description="Helical" evidence="1">
    <location>
        <begin position="284"/>
        <end position="307"/>
    </location>
</feature>
<dbReference type="PANTHER" id="PTHR30199:SF0">
    <property type="entry name" value="INNER MEMBRANE PROTEIN YDCO"/>
    <property type="match status" value="1"/>
</dbReference>
<feature type="transmembrane region" description="Helical" evidence="1">
    <location>
        <begin position="90"/>
        <end position="108"/>
    </location>
</feature>
<feature type="transmembrane region" description="Helical" evidence="1">
    <location>
        <begin position="144"/>
        <end position="161"/>
    </location>
</feature>
<feature type="transmembrane region" description="Helical" evidence="1">
    <location>
        <begin position="251"/>
        <end position="272"/>
    </location>
</feature>
<proteinExistence type="predicted"/>
<dbReference type="GO" id="GO:0042925">
    <property type="term" value="F:benzoate transmembrane transporter activity"/>
    <property type="evidence" value="ECO:0007669"/>
    <property type="project" value="InterPro"/>
</dbReference>
<dbReference type="Pfam" id="PF03594">
    <property type="entry name" value="BenE"/>
    <property type="match status" value="1"/>
</dbReference>
<feature type="transmembrane region" description="Helical" evidence="1">
    <location>
        <begin position="66"/>
        <end position="84"/>
    </location>
</feature>
<reference evidence="2 3" key="1">
    <citation type="submission" date="2018-11" db="EMBL/GenBank/DDBJ databases">
        <authorList>
            <person name="Kuo S.-C."/>
            <person name="Chen F.-J."/>
            <person name="Liao Y.-C."/>
        </authorList>
    </citation>
    <scope>NUCLEOTIDE SEQUENCE [LARGE SCALE GENOMIC DNA]</scope>
    <source>
        <strain evidence="2 3">2014S06-099</strain>
    </source>
</reference>
<protein>
    <submittedName>
        <fullName evidence="2">Benzoate transporter BenE</fullName>
    </submittedName>
</protein>
<reference evidence="2 3" key="2">
    <citation type="submission" date="2018-12" db="EMBL/GenBank/DDBJ databases">
        <title>Molecular Epidemiology of Emerging Carbapenem-Resistance in Acinetobacter nosocomialis and Acinetobacter pittii in Taiwan, 2010-2014.</title>
        <authorList>
            <person name="Huang W.-C."/>
            <person name="Wang H.-Y."/>
            <person name="Lai J.-F."/>
            <person name="Lauderdale T.-L."/>
            <person name="Sytwu H.-K."/>
        </authorList>
    </citation>
    <scope>NUCLEOTIDE SEQUENCE [LARGE SCALE GENOMIC DNA]</scope>
    <source>
        <strain evidence="2 3">2014S06-099</strain>
    </source>
</reference>
<feature type="transmembrane region" description="Helical" evidence="1">
    <location>
        <begin position="204"/>
        <end position="230"/>
    </location>
</feature>
<dbReference type="InterPro" id="IPR004711">
    <property type="entry name" value="Benzoate_Transporter"/>
</dbReference>
<dbReference type="NCBIfam" id="TIGR00843">
    <property type="entry name" value="benE"/>
    <property type="match status" value="1"/>
</dbReference>